<dbReference type="Pfam" id="PF00891">
    <property type="entry name" value="Methyltransf_2"/>
    <property type="match status" value="1"/>
</dbReference>
<evidence type="ECO:0000256" key="3">
    <source>
        <dbReference type="ARBA" id="ARBA00022691"/>
    </source>
</evidence>
<evidence type="ECO:0000256" key="1">
    <source>
        <dbReference type="ARBA" id="ARBA00022603"/>
    </source>
</evidence>
<accession>A0A8X8ABQ0</accession>
<name>A0A8X8ABQ0_POPTO</name>
<proteinExistence type="predicted"/>
<organism evidence="5 6">
    <name type="scientific">Populus tomentosa</name>
    <name type="common">Chinese white poplar</name>
    <dbReference type="NCBI Taxonomy" id="118781"/>
    <lineage>
        <taxon>Eukaryota</taxon>
        <taxon>Viridiplantae</taxon>
        <taxon>Streptophyta</taxon>
        <taxon>Embryophyta</taxon>
        <taxon>Tracheophyta</taxon>
        <taxon>Spermatophyta</taxon>
        <taxon>Magnoliopsida</taxon>
        <taxon>eudicotyledons</taxon>
        <taxon>Gunneridae</taxon>
        <taxon>Pentapetalae</taxon>
        <taxon>rosids</taxon>
        <taxon>fabids</taxon>
        <taxon>Malpighiales</taxon>
        <taxon>Salicaceae</taxon>
        <taxon>Saliceae</taxon>
        <taxon>Populus</taxon>
    </lineage>
</organism>
<reference evidence="5" key="1">
    <citation type="journal article" date="2020" name="bioRxiv">
        <title>Hybrid origin of Populus tomentosa Carr. identified through genome sequencing and phylogenomic analysis.</title>
        <authorList>
            <person name="An X."/>
            <person name="Gao K."/>
            <person name="Chen Z."/>
            <person name="Li J."/>
            <person name="Yang X."/>
            <person name="Yang X."/>
            <person name="Zhou J."/>
            <person name="Guo T."/>
            <person name="Zhao T."/>
            <person name="Huang S."/>
            <person name="Miao D."/>
            <person name="Khan W.U."/>
            <person name="Rao P."/>
            <person name="Ye M."/>
            <person name="Lei B."/>
            <person name="Liao W."/>
            <person name="Wang J."/>
            <person name="Ji L."/>
            <person name="Li Y."/>
            <person name="Guo B."/>
            <person name="Mustafa N.S."/>
            <person name="Li S."/>
            <person name="Yun Q."/>
            <person name="Keller S.R."/>
            <person name="Mao J."/>
            <person name="Zhang R."/>
            <person name="Strauss S.H."/>
        </authorList>
    </citation>
    <scope>NUCLEOTIDE SEQUENCE</scope>
    <source>
        <strain evidence="5">GM15</strain>
        <tissue evidence="5">Leaf</tissue>
    </source>
</reference>
<keyword evidence="1" id="KW-0489">Methyltransferase</keyword>
<comment type="caution">
    <text evidence="5">The sequence shown here is derived from an EMBL/GenBank/DDBJ whole genome shotgun (WGS) entry which is preliminary data.</text>
</comment>
<keyword evidence="6" id="KW-1185">Reference proteome</keyword>
<dbReference type="InterPro" id="IPR016461">
    <property type="entry name" value="COMT-like"/>
</dbReference>
<dbReference type="AlphaFoldDB" id="A0A8X8ABQ0"/>
<dbReference type="OrthoDB" id="1903104at2759"/>
<protein>
    <recommendedName>
        <fullName evidence="4">O-methyltransferase C-terminal domain-containing protein</fullName>
    </recommendedName>
</protein>
<sequence length="166" mass="18580">MLSLLASYSEGPTCKFLVKLKVEVVDLSPLCFSLHHYEVFMKSWYLLNDAILGRGLTAYEYPETDQMFSRVHGFKELVDVGGGSRVPFNIISSKHPHIQGTNYDLPHVIADAPSYPGDGKVIIVELLIGAMSVARNFSRTAGKLFQEMVICCAYNNWAMEFQKAEP</sequence>
<evidence type="ECO:0000313" key="6">
    <source>
        <dbReference type="Proteomes" id="UP000886885"/>
    </source>
</evidence>
<keyword evidence="2" id="KW-0808">Transferase</keyword>
<feature type="domain" description="O-methyltransferase C-terminal" evidence="4">
    <location>
        <begin position="71"/>
        <end position="115"/>
    </location>
</feature>
<keyword evidence="3" id="KW-0949">S-adenosyl-L-methionine</keyword>
<dbReference type="InterPro" id="IPR001077">
    <property type="entry name" value="COMT_C"/>
</dbReference>
<dbReference type="Proteomes" id="UP000886885">
    <property type="component" value="Chromosome 2D"/>
</dbReference>
<evidence type="ECO:0000259" key="4">
    <source>
        <dbReference type="Pfam" id="PF00891"/>
    </source>
</evidence>
<gene>
    <name evidence="5" type="ORF">POTOM_009795</name>
</gene>
<dbReference type="GO" id="GO:0008171">
    <property type="term" value="F:O-methyltransferase activity"/>
    <property type="evidence" value="ECO:0007669"/>
    <property type="project" value="InterPro"/>
</dbReference>
<dbReference type="EMBL" id="JAAWWB010000004">
    <property type="protein sequence ID" value="KAG6784110.1"/>
    <property type="molecule type" value="Genomic_DNA"/>
</dbReference>
<evidence type="ECO:0000256" key="2">
    <source>
        <dbReference type="ARBA" id="ARBA00022679"/>
    </source>
</evidence>
<dbReference type="PANTHER" id="PTHR11746">
    <property type="entry name" value="O-METHYLTRANSFERASE"/>
    <property type="match status" value="1"/>
</dbReference>
<evidence type="ECO:0000313" key="5">
    <source>
        <dbReference type="EMBL" id="KAG6784110.1"/>
    </source>
</evidence>
<dbReference type="GO" id="GO:0032259">
    <property type="term" value="P:methylation"/>
    <property type="evidence" value="ECO:0007669"/>
    <property type="project" value="UniProtKB-KW"/>
</dbReference>